<protein>
    <submittedName>
        <fullName evidence="2">Uncharacterized protein</fullName>
    </submittedName>
</protein>
<gene>
    <name evidence="2" type="ORF">SCFA_2540004</name>
</gene>
<name>A0A485M1I1_9ZZZZ</name>
<accession>A0A485M1I1</accession>
<dbReference type="EMBL" id="CAADRN010000173">
    <property type="protein sequence ID" value="VFU14493.1"/>
    <property type="molecule type" value="Genomic_DNA"/>
</dbReference>
<evidence type="ECO:0000313" key="2">
    <source>
        <dbReference type="EMBL" id="VFU14493.1"/>
    </source>
</evidence>
<keyword evidence="1" id="KW-1133">Transmembrane helix</keyword>
<dbReference type="AlphaFoldDB" id="A0A485M1I1"/>
<keyword evidence="1" id="KW-0472">Membrane</keyword>
<keyword evidence="1" id="KW-0812">Transmembrane</keyword>
<organism evidence="2">
    <name type="scientific">anaerobic digester metagenome</name>
    <dbReference type="NCBI Taxonomy" id="1263854"/>
    <lineage>
        <taxon>unclassified sequences</taxon>
        <taxon>metagenomes</taxon>
        <taxon>ecological metagenomes</taxon>
    </lineage>
</organism>
<reference evidence="2" key="1">
    <citation type="submission" date="2019-03" db="EMBL/GenBank/DDBJ databases">
        <authorList>
            <person name="Hao L."/>
        </authorList>
    </citation>
    <scope>NUCLEOTIDE SEQUENCE</scope>
</reference>
<feature type="transmembrane region" description="Helical" evidence="1">
    <location>
        <begin position="14"/>
        <end position="34"/>
    </location>
</feature>
<sequence>MGRLPGFSASLNKIMLTAILHIFFTGYAMLLRTITFHVGANKKVENCIPL</sequence>
<evidence type="ECO:0000256" key="1">
    <source>
        <dbReference type="SAM" id="Phobius"/>
    </source>
</evidence>
<proteinExistence type="predicted"/>